<dbReference type="Proteomes" id="UP001515480">
    <property type="component" value="Unassembled WGS sequence"/>
</dbReference>
<comment type="caution">
    <text evidence="1">The sequence shown here is derived from an EMBL/GenBank/DDBJ whole genome shotgun (WGS) entry which is preliminary data.</text>
</comment>
<reference evidence="1 2" key="1">
    <citation type="journal article" date="2024" name="Science">
        <title>Giant polyketide synthase enzymes in the biosynthesis of giant marine polyether toxins.</title>
        <authorList>
            <person name="Fallon T.R."/>
            <person name="Shende V.V."/>
            <person name="Wierzbicki I.H."/>
            <person name="Pendleton A.L."/>
            <person name="Watervoot N.F."/>
            <person name="Auber R.P."/>
            <person name="Gonzalez D.J."/>
            <person name="Wisecaver J.H."/>
            <person name="Moore B.S."/>
        </authorList>
    </citation>
    <scope>NUCLEOTIDE SEQUENCE [LARGE SCALE GENOMIC DNA]</scope>
    <source>
        <strain evidence="1 2">12B1</strain>
    </source>
</reference>
<accession>A0AB34JP91</accession>
<dbReference type="EMBL" id="JBGBPQ010000006">
    <property type="protein sequence ID" value="KAL1522481.1"/>
    <property type="molecule type" value="Genomic_DNA"/>
</dbReference>
<proteinExistence type="predicted"/>
<protein>
    <submittedName>
        <fullName evidence="1">Uncharacterized protein</fullName>
    </submittedName>
</protein>
<name>A0AB34JP91_PRYPA</name>
<gene>
    <name evidence="1" type="ORF">AB1Y20_017469</name>
</gene>
<keyword evidence="2" id="KW-1185">Reference proteome</keyword>
<dbReference type="AlphaFoldDB" id="A0AB34JP91"/>
<sequence>MHLPSSSSRGLLRHALAPRLLSSWQLSSRLASGASNEPWPAADRLNRTLEEYPLSAATLHMGMSLGTFGVVYGALSCLHFDAPALAVGGIVSKLTKKLRTPVDLSLAATLSHAVPSTNALRLGPLLGVAGAAPPPSGRADGTGVESSFAKLAQWAEGPVNQYGGPFMMVHWASGLTIVGATTYCVHHGVDVMALVQRLPFMADSTVSASASETASCVAGAMVMNTLSLPFRLYLMSLYAHPALVALDVRYRDFLRDYRSRLKAHLRSSPDAPRRLLRRRE</sequence>
<evidence type="ECO:0000313" key="2">
    <source>
        <dbReference type="Proteomes" id="UP001515480"/>
    </source>
</evidence>
<organism evidence="1 2">
    <name type="scientific">Prymnesium parvum</name>
    <name type="common">Toxic golden alga</name>
    <dbReference type="NCBI Taxonomy" id="97485"/>
    <lineage>
        <taxon>Eukaryota</taxon>
        <taxon>Haptista</taxon>
        <taxon>Haptophyta</taxon>
        <taxon>Prymnesiophyceae</taxon>
        <taxon>Prymnesiales</taxon>
        <taxon>Prymnesiaceae</taxon>
        <taxon>Prymnesium</taxon>
    </lineage>
</organism>
<evidence type="ECO:0000313" key="1">
    <source>
        <dbReference type="EMBL" id="KAL1522481.1"/>
    </source>
</evidence>